<keyword evidence="1" id="KW-0472">Membrane</keyword>
<accession>V6SR24</accession>
<feature type="transmembrane region" description="Helical" evidence="1">
    <location>
        <begin position="20"/>
        <end position="41"/>
    </location>
</feature>
<gene>
    <name evidence="2" type="ORF">FLJC2902T_15070</name>
</gene>
<dbReference type="PATRIC" id="fig|1341181.4.peg.1483"/>
<keyword evidence="3" id="KW-1185">Reference proteome</keyword>
<evidence type="ECO:0000256" key="1">
    <source>
        <dbReference type="SAM" id="Phobius"/>
    </source>
</evidence>
<dbReference type="AlphaFoldDB" id="V6SR24"/>
<name>V6SR24_9FLAO</name>
<dbReference type="Proteomes" id="UP000018004">
    <property type="component" value="Unassembled WGS sequence"/>
</dbReference>
<dbReference type="EMBL" id="AVGG01000005">
    <property type="protein sequence ID" value="ESU28909.1"/>
    <property type="molecule type" value="Genomic_DNA"/>
</dbReference>
<evidence type="ECO:0000313" key="2">
    <source>
        <dbReference type="EMBL" id="ESU28909.1"/>
    </source>
</evidence>
<evidence type="ECO:0000313" key="3">
    <source>
        <dbReference type="Proteomes" id="UP000018004"/>
    </source>
</evidence>
<organism evidence="2 3">
    <name type="scientific">Flavobacterium limnosediminis JC2902</name>
    <dbReference type="NCBI Taxonomy" id="1341181"/>
    <lineage>
        <taxon>Bacteria</taxon>
        <taxon>Pseudomonadati</taxon>
        <taxon>Bacteroidota</taxon>
        <taxon>Flavobacteriia</taxon>
        <taxon>Flavobacteriales</taxon>
        <taxon>Flavobacteriaceae</taxon>
        <taxon>Flavobacterium</taxon>
    </lineage>
</organism>
<proteinExistence type="predicted"/>
<keyword evidence="1" id="KW-0812">Transmembrane</keyword>
<reference evidence="2 3" key="1">
    <citation type="submission" date="2013-08" db="EMBL/GenBank/DDBJ databases">
        <title>Flavobacterium limnosediminis JC2902 genome sequencing.</title>
        <authorList>
            <person name="Lee K."/>
            <person name="Yi H."/>
            <person name="Park S."/>
            <person name="Chun J."/>
        </authorList>
    </citation>
    <scope>NUCLEOTIDE SEQUENCE [LARGE SCALE GENOMIC DNA]</scope>
    <source>
        <strain evidence="2 3">JC2902</strain>
    </source>
</reference>
<keyword evidence="1" id="KW-1133">Transmembrane helix</keyword>
<sequence length="72" mass="9000">MFYIGFIFRKNKGKIGAILWEYWLSFEILHSIMWFLFYIGFIFRKNKGKINAILWESKRMLFLFWTFPFLMN</sequence>
<protein>
    <submittedName>
        <fullName evidence="2">Uncharacterized protein</fullName>
    </submittedName>
</protein>
<comment type="caution">
    <text evidence="2">The sequence shown here is derived from an EMBL/GenBank/DDBJ whole genome shotgun (WGS) entry which is preliminary data.</text>
</comment>